<feature type="transmembrane region" description="Helical" evidence="1">
    <location>
        <begin position="51"/>
        <end position="74"/>
    </location>
</feature>
<keyword evidence="1" id="KW-0812">Transmembrane</keyword>
<feature type="transmembrane region" description="Helical" evidence="1">
    <location>
        <begin position="183"/>
        <end position="205"/>
    </location>
</feature>
<sequence length="224" mass="25175">MDNTWVLEQLTAPPTRAALWLTLSFLLAGTSTFLTRLVAPELERFVRIVRWVQVPYFGLILGGLSPRLMGLTLLGWDSRYTLGLIVLVCLLVLLVLIRIRLHTEPDQIDGISLTGQTLSPSLIESCAQEFHWCFLRGAVWELLYISLSTTLSPQYWAVWIAAAISLPGIYVQPSPLSERLLTALVLAATSSLFLVTHSFWLCCFLHMGIRVILLWNEPARQEAV</sequence>
<evidence type="ECO:0000313" key="2">
    <source>
        <dbReference type="EMBL" id="MYH63270.1"/>
    </source>
</evidence>
<keyword evidence="1" id="KW-0472">Membrane</keyword>
<protein>
    <recommendedName>
        <fullName evidence="3">CPBP family intramembrane metalloprotease</fullName>
    </recommendedName>
</protein>
<gene>
    <name evidence="2" type="ORF">F4148_16445</name>
</gene>
<evidence type="ECO:0000256" key="1">
    <source>
        <dbReference type="SAM" id="Phobius"/>
    </source>
</evidence>
<accession>A0A6B1G4A9</accession>
<comment type="caution">
    <text evidence="2">The sequence shown here is derived from an EMBL/GenBank/DDBJ whole genome shotgun (WGS) entry which is preliminary data.</text>
</comment>
<feature type="transmembrane region" description="Helical" evidence="1">
    <location>
        <begin position="17"/>
        <end position="39"/>
    </location>
</feature>
<organism evidence="2">
    <name type="scientific">Caldilineaceae bacterium SB0675_bin_29</name>
    <dbReference type="NCBI Taxonomy" id="2605266"/>
    <lineage>
        <taxon>Bacteria</taxon>
        <taxon>Bacillati</taxon>
        <taxon>Chloroflexota</taxon>
        <taxon>Caldilineae</taxon>
        <taxon>Caldilineales</taxon>
        <taxon>Caldilineaceae</taxon>
    </lineage>
</organism>
<reference evidence="2" key="1">
    <citation type="submission" date="2019-09" db="EMBL/GenBank/DDBJ databases">
        <title>Characterisation of the sponge microbiome using genome-centric metagenomics.</title>
        <authorList>
            <person name="Engelberts J.P."/>
            <person name="Robbins S.J."/>
            <person name="De Goeij J.M."/>
            <person name="Aranda M."/>
            <person name="Bell S.C."/>
            <person name="Webster N.S."/>
        </authorList>
    </citation>
    <scope>NUCLEOTIDE SEQUENCE</scope>
    <source>
        <strain evidence="2">SB0675_bin_29</strain>
    </source>
</reference>
<proteinExistence type="predicted"/>
<evidence type="ECO:0008006" key="3">
    <source>
        <dbReference type="Google" id="ProtNLM"/>
    </source>
</evidence>
<feature type="transmembrane region" description="Helical" evidence="1">
    <location>
        <begin position="80"/>
        <end position="97"/>
    </location>
</feature>
<dbReference type="EMBL" id="VYDA01000582">
    <property type="protein sequence ID" value="MYH63270.1"/>
    <property type="molecule type" value="Genomic_DNA"/>
</dbReference>
<keyword evidence="1" id="KW-1133">Transmembrane helix</keyword>
<name>A0A6B1G4A9_9CHLR</name>
<dbReference type="AlphaFoldDB" id="A0A6B1G4A9"/>